<evidence type="ECO:0000313" key="1">
    <source>
        <dbReference type="EMBL" id="KAJ8668268.1"/>
    </source>
</evidence>
<protein>
    <submittedName>
        <fullName evidence="1">Uncharacterized protein</fullName>
    </submittedName>
</protein>
<name>A0ACC2NBX6_9HYME</name>
<reference evidence="1" key="1">
    <citation type="submission" date="2023-04" db="EMBL/GenBank/DDBJ databases">
        <title>A chromosome-level genome assembly of the parasitoid wasp Eretmocerus hayati.</title>
        <authorList>
            <person name="Zhong Y."/>
            <person name="Liu S."/>
            <person name="Liu Y."/>
        </authorList>
    </citation>
    <scope>NUCLEOTIDE SEQUENCE</scope>
    <source>
        <strain evidence="1">ZJU_SS_LIU_2023</strain>
    </source>
</reference>
<dbReference type="EMBL" id="CM056744">
    <property type="protein sequence ID" value="KAJ8668268.1"/>
    <property type="molecule type" value="Genomic_DNA"/>
</dbReference>
<comment type="caution">
    <text evidence="1">The sequence shown here is derived from an EMBL/GenBank/DDBJ whole genome shotgun (WGS) entry which is preliminary data.</text>
</comment>
<sequence>MKLPNHPESLTEYGEISHHLREPRVVEPNALEDAVITAFNNGVTHFDMSIIFGGEQFVGRGLKKILEGGVKREDISVTDTSAPFGNRASDVKEYLEFSLKNTGLEYFDIYIFGEPWTALRDFTKEVSSMDLMLNANGTVALDFDADHITTWKALEDQVDAGLVKSIGLMNFNERQILNLINNCRIKPSYLTIAAYLYNQEKSLRKLCAKHNIAVATWAPIGCYPDLIEQVANKKCYSLPNPLEEPVVLELAKKYGKTSEQILLRHLHQEGLILEIPRLSQPEHLKEAIDIFDFQLSQDELSQLDDLDRGEDGRFIDDANLPGIAEHPEYPHPTHSCC</sequence>
<proteinExistence type="predicted"/>
<gene>
    <name evidence="1" type="ORF">QAD02_009931</name>
</gene>
<dbReference type="Proteomes" id="UP001239111">
    <property type="component" value="Chromosome 4"/>
</dbReference>
<keyword evidence="2" id="KW-1185">Reference proteome</keyword>
<organism evidence="1 2">
    <name type="scientific">Eretmocerus hayati</name>
    <dbReference type="NCBI Taxonomy" id="131215"/>
    <lineage>
        <taxon>Eukaryota</taxon>
        <taxon>Metazoa</taxon>
        <taxon>Ecdysozoa</taxon>
        <taxon>Arthropoda</taxon>
        <taxon>Hexapoda</taxon>
        <taxon>Insecta</taxon>
        <taxon>Pterygota</taxon>
        <taxon>Neoptera</taxon>
        <taxon>Endopterygota</taxon>
        <taxon>Hymenoptera</taxon>
        <taxon>Apocrita</taxon>
        <taxon>Proctotrupomorpha</taxon>
        <taxon>Chalcidoidea</taxon>
        <taxon>Aphelinidae</taxon>
        <taxon>Aphelininae</taxon>
        <taxon>Eretmocerus</taxon>
    </lineage>
</organism>
<accession>A0ACC2NBX6</accession>
<evidence type="ECO:0000313" key="2">
    <source>
        <dbReference type="Proteomes" id="UP001239111"/>
    </source>
</evidence>